<proteinExistence type="predicted"/>
<accession>A0ACC0U2I6</accession>
<protein>
    <submittedName>
        <fullName evidence="1">Uncharacterized protein</fullName>
    </submittedName>
</protein>
<reference evidence="1" key="1">
    <citation type="submission" date="2021-03" db="EMBL/GenBank/DDBJ databases">
        <title>Evolutionary priming and transition to the ectomycorrhizal habit in an iconic lineage of mushroom-forming fungi: is preadaptation a requirement?</title>
        <authorList>
            <consortium name="DOE Joint Genome Institute"/>
            <person name="Looney B.P."/>
            <person name="Miyauchi S."/>
            <person name="Morin E."/>
            <person name="Drula E."/>
            <person name="Courty P.E."/>
            <person name="Chicoki N."/>
            <person name="Fauchery L."/>
            <person name="Kohler A."/>
            <person name="Kuo A."/>
            <person name="LaButti K."/>
            <person name="Pangilinan J."/>
            <person name="Lipzen A."/>
            <person name="Riley R."/>
            <person name="Andreopoulos W."/>
            <person name="He G."/>
            <person name="Johnson J."/>
            <person name="Barry K.W."/>
            <person name="Grigoriev I.V."/>
            <person name="Nagy L."/>
            <person name="Hibbett D."/>
            <person name="Henrissat B."/>
            <person name="Matheny P.B."/>
            <person name="Labbe J."/>
            <person name="Martin A.F."/>
        </authorList>
    </citation>
    <scope>NUCLEOTIDE SEQUENCE</scope>
    <source>
        <strain evidence="1">BPL698</strain>
    </source>
</reference>
<comment type="caution">
    <text evidence="1">The sequence shown here is derived from an EMBL/GenBank/DDBJ whole genome shotgun (WGS) entry which is preliminary data.</text>
</comment>
<evidence type="ECO:0000313" key="1">
    <source>
        <dbReference type="EMBL" id="KAI9459572.1"/>
    </source>
</evidence>
<organism evidence="1 2">
    <name type="scientific">Russula earlei</name>
    <dbReference type="NCBI Taxonomy" id="71964"/>
    <lineage>
        <taxon>Eukaryota</taxon>
        <taxon>Fungi</taxon>
        <taxon>Dikarya</taxon>
        <taxon>Basidiomycota</taxon>
        <taxon>Agaricomycotina</taxon>
        <taxon>Agaricomycetes</taxon>
        <taxon>Russulales</taxon>
        <taxon>Russulaceae</taxon>
        <taxon>Russula</taxon>
    </lineage>
</organism>
<evidence type="ECO:0000313" key="2">
    <source>
        <dbReference type="Proteomes" id="UP001207468"/>
    </source>
</evidence>
<dbReference type="Proteomes" id="UP001207468">
    <property type="component" value="Unassembled WGS sequence"/>
</dbReference>
<keyword evidence="2" id="KW-1185">Reference proteome</keyword>
<gene>
    <name evidence="1" type="ORF">F5148DRAFT_1317595</name>
</gene>
<dbReference type="EMBL" id="JAGFNK010000197">
    <property type="protein sequence ID" value="KAI9459572.1"/>
    <property type="molecule type" value="Genomic_DNA"/>
</dbReference>
<name>A0ACC0U2I6_9AGAM</name>
<sequence>MSPTKIAIDLIDSHEKIPVRIFDNPVLGSHYAAQEIARLILEKQAQQLPCVLGLATGSTPISLYKELVRLHREEGLSFHNVITFNLDEYYPLPKAAIQSYYSFMYRHLFSHVDIDPLNIHIPDGSLPKEAVKQYCQQYEQWIEQAGGIDLQVLGIGNNGHIGFNEPGSSIFSKTRLVTLDNSTRMANARDFQNISQVPRLAVTMGISTILKAKRVLLLAWGNKAPVVARSVEGHVTEQVPASILQQHNDCTFIVDTLAAAELTRIKSPWLTGECEWTPQMIKRAVINTALKLDKPILSLTTHDYNESGLSDLLVEKGDAYEINLQVYYLLRDSITGWPGGKPNAVIPAHPERSAPHPKRCLIFSPHPDDDIISMGGTFMRLHDQGHEVQVAYQTSGNIAVTDEFVTRFLDFAVGFEDMFGIDNHTSRQILASARDYLSYKQPNQIDSAEIRAIKGLIRRCEAKATCRYVGLTDDRAHFLNLPFYETGTIEKKPMGEADIEITMALLREIQPHQVYCAGDLADPHGTHKVCLDIVFESLRRLKAAGDEWLKDCWVWLYKGAWQEWEIEEIEMAIPMSPDQVVKKRFGIFIHQSQKDMVPFQGADAREFWQRAEDRNANTANLYARLGMTRYAAVEAFVRVSTELYWYFVSNFTHLKLLIVEDEPALNESMRTFLHAADYICESVTTYYEAIEKIELYDYDCIILDIMLPGGSGLKLLEYLKKNDKTEGVIIISAKDSLEDKIKGLQMGADDYLTKPFHLSELSVRVAAIIRRKHFQGQSFITAGDVSINTEGKSVKVGGHTIDLTLKEYRLLLFFCINKNRVLSKNAIAQHLWGDDMDLADNYDFIYTHIKNIRKKILALFTRYNRVNITVTILAFVLGSIAFFIVLHYILIEQLDDSLRSEKQEITAYVEQHQELPEIQNTKHQWTVVEYAKPPFVASHIQSVSILKETRHGKEDEWVRQIIFPIRVDGQDYSITVSKSEAETEDLLQLIILVTPFYKTIDSIKAYRTPQQEPLQFSKEKIDEIDLLNESLHKMTENIYRDYYALRSFAENASHEMQTPLAVIRSAIELLLQQNEWNEQNVHQLLVIENAIQKLSKLHQSLLLLTKLENRQFVLNEEVNLESITREKLEERNELIGAKQLRVSHLAEILISNLLNNAIRYTPVSGEIMIYFPLMDADEGTQIYAEE</sequence>